<feature type="transmembrane region" description="Helical" evidence="1">
    <location>
        <begin position="21"/>
        <end position="45"/>
    </location>
</feature>
<keyword evidence="2" id="KW-0645">Protease</keyword>
<feature type="transmembrane region" description="Helical" evidence="1">
    <location>
        <begin position="165"/>
        <end position="185"/>
    </location>
</feature>
<feature type="transmembrane region" description="Helical" evidence="1">
    <location>
        <begin position="197"/>
        <end position="215"/>
    </location>
</feature>
<keyword evidence="1" id="KW-1133">Transmembrane helix</keyword>
<sequence>MLHNKYFRKHVSRVHDLLSNLIYLNESLSILVTIFVISLVFGSIHLLLGDYIRFIIVSSVVSLSIIIHELAHKYVAISLGCYSRYVLHPLGLVLTLISAIPFIPIKIIMPGVTLVSLYTYDPFTFRKINGLTSIAGPLSNIILAIISIIIRIVAYPIMSPIWRSILYLMLRINSWIALFNLIPLPPLDGSKVINWKPTLWLSAFILSIILYIYSLM</sequence>
<dbReference type="AlphaFoldDB" id="A0A7C4D9A2"/>
<dbReference type="GO" id="GO:0008233">
    <property type="term" value="F:peptidase activity"/>
    <property type="evidence" value="ECO:0007669"/>
    <property type="project" value="UniProtKB-KW"/>
</dbReference>
<reference evidence="2" key="1">
    <citation type="journal article" date="2020" name="mSystems">
        <title>Genome- and Community-Level Interaction Insights into Carbon Utilization and Element Cycling Functions of Hydrothermarchaeota in Hydrothermal Sediment.</title>
        <authorList>
            <person name="Zhou Z."/>
            <person name="Liu Y."/>
            <person name="Xu W."/>
            <person name="Pan J."/>
            <person name="Luo Z.H."/>
            <person name="Li M."/>
        </authorList>
    </citation>
    <scope>NUCLEOTIDE SEQUENCE [LARGE SCALE GENOMIC DNA]</scope>
    <source>
        <strain evidence="2">SpSt-642</strain>
    </source>
</reference>
<dbReference type="PANTHER" id="PTHR35864">
    <property type="entry name" value="ZINC METALLOPROTEASE MJ0611-RELATED"/>
    <property type="match status" value="1"/>
</dbReference>
<protein>
    <submittedName>
        <fullName evidence="2">Site-2 protease family protein</fullName>
    </submittedName>
</protein>
<dbReference type="InterPro" id="IPR052348">
    <property type="entry name" value="Metallopeptidase_M50B"/>
</dbReference>
<keyword evidence="2" id="KW-0378">Hydrolase</keyword>
<organism evidence="2">
    <name type="scientific">Staphylothermus marinus</name>
    <dbReference type="NCBI Taxonomy" id="2280"/>
    <lineage>
        <taxon>Archaea</taxon>
        <taxon>Thermoproteota</taxon>
        <taxon>Thermoprotei</taxon>
        <taxon>Desulfurococcales</taxon>
        <taxon>Desulfurococcaceae</taxon>
        <taxon>Staphylothermus</taxon>
    </lineage>
</organism>
<feature type="transmembrane region" description="Helical" evidence="1">
    <location>
        <begin position="92"/>
        <end position="118"/>
    </location>
</feature>
<keyword evidence="1" id="KW-0812">Transmembrane</keyword>
<keyword evidence="1" id="KW-0472">Membrane</keyword>
<evidence type="ECO:0000313" key="2">
    <source>
        <dbReference type="EMBL" id="HGM59096.1"/>
    </source>
</evidence>
<feature type="transmembrane region" description="Helical" evidence="1">
    <location>
        <begin position="138"/>
        <end position="158"/>
    </location>
</feature>
<dbReference type="PANTHER" id="PTHR35864:SF1">
    <property type="entry name" value="ZINC METALLOPROTEASE YWHC-RELATED"/>
    <property type="match status" value="1"/>
</dbReference>
<dbReference type="EMBL" id="DTBJ01000051">
    <property type="protein sequence ID" value="HGM59096.1"/>
    <property type="molecule type" value="Genomic_DNA"/>
</dbReference>
<feature type="transmembrane region" description="Helical" evidence="1">
    <location>
        <begin position="51"/>
        <end position="71"/>
    </location>
</feature>
<comment type="caution">
    <text evidence="2">The sequence shown here is derived from an EMBL/GenBank/DDBJ whole genome shotgun (WGS) entry which is preliminary data.</text>
</comment>
<gene>
    <name evidence="2" type="ORF">ENU14_05910</name>
</gene>
<accession>A0A7C4D9A2</accession>
<proteinExistence type="predicted"/>
<evidence type="ECO:0000256" key="1">
    <source>
        <dbReference type="SAM" id="Phobius"/>
    </source>
</evidence>
<dbReference type="GO" id="GO:0006508">
    <property type="term" value="P:proteolysis"/>
    <property type="evidence" value="ECO:0007669"/>
    <property type="project" value="UniProtKB-KW"/>
</dbReference>
<name>A0A7C4D9A2_STAMA</name>